<dbReference type="SUPFAM" id="SSF53335">
    <property type="entry name" value="S-adenosyl-L-methionine-dependent methyltransferases"/>
    <property type="match status" value="1"/>
</dbReference>
<feature type="compositionally biased region" description="Basic and acidic residues" evidence="5">
    <location>
        <begin position="49"/>
        <end position="67"/>
    </location>
</feature>
<feature type="compositionally biased region" description="Low complexity" evidence="5">
    <location>
        <begin position="68"/>
        <end position="82"/>
    </location>
</feature>
<accession>A0A8B9CU71</accession>
<dbReference type="Proteomes" id="UP000694426">
    <property type="component" value="Unplaced"/>
</dbReference>
<sequence length="407" mass="44713">MRRVLRSWSLRMRKGRPYSSNASVPMADMAAAAPNGAQRLPTAPNRSQRPPEHEPRPPCTPRRDARRSPAGGPAPAQSASPRHNSRGGTDVALAAEFSGSGWGSRRCAALAAPSTSAARGGVGNAITHNSDARRAAARWREENKEGQPRRRRVPCGSSLQREQKGMASKALVTESPAALVQGSPEERTKRRQWGLLATGAVGGVLVALYAVVTPFLAPALRKVCLPFVPATSTQIKNVLKMLQGRSGSLADIGSGDGRVVIAAAKMGFKAVGYELNPWLVWYSRYRAWRDGVHHNTKFYISDLWKVSFSHYTNVVIFGVPQMRELLQCSCCTRSRFECCEFSGLNSRRGQYKDLNLQSQILQLHQGQKCRCHSWRRSSKKSLNLMPESSPVVFLSLAGSQIILQERE</sequence>
<dbReference type="PANTHER" id="PTHR13610">
    <property type="entry name" value="METHYLTRANSFERASE DOMAIN-CONTAINING PROTEIN"/>
    <property type="match status" value="1"/>
</dbReference>
<dbReference type="GeneTree" id="ENSGT00390000014771"/>
<dbReference type="InterPro" id="IPR026170">
    <property type="entry name" value="FAM173A/B"/>
</dbReference>
<proteinExistence type="inferred from homology"/>
<keyword evidence="8" id="KW-1185">Reference proteome</keyword>
<keyword evidence="6" id="KW-0472">Membrane</keyword>
<organism evidence="7 8">
    <name type="scientific">Anser brachyrhynchus</name>
    <name type="common">Pink-footed goose</name>
    <dbReference type="NCBI Taxonomy" id="132585"/>
    <lineage>
        <taxon>Eukaryota</taxon>
        <taxon>Metazoa</taxon>
        <taxon>Chordata</taxon>
        <taxon>Craniata</taxon>
        <taxon>Vertebrata</taxon>
        <taxon>Euteleostomi</taxon>
        <taxon>Archelosauria</taxon>
        <taxon>Archosauria</taxon>
        <taxon>Dinosauria</taxon>
        <taxon>Saurischia</taxon>
        <taxon>Theropoda</taxon>
        <taxon>Coelurosauria</taxon>
        <taxon>Aves</taxon>
        <taxon>Neognathae</taxon>
        <taxon>Galloanserae</taxon>
        <taxon>Anseriformes</taxon>
        <taxon>Anatidae</taxon>
        <taxon>Anserinae</taxon>
        <taxon>Anser</taxon>
    </lineage>
</organism>
<protein>
    <submittedName>
        <fullName evidence="7">ATP synthase c subunit lysine N-methyltransferase</fullName>
    </submittedName>
</protein>
<name>A0A8B9CU71_9AVES</name>
<evidence type="ECO:0000313" key="8">
    <source>
        <dbReference type="Proteomes" id="UP000694426"/>
    </source>
</evidence>
<keyword evidence="6" id="KW-1133">Transmembrane helix</keyword>
<comment type="similarity">
    <text evidence="1">Belongs to the ANT/ATPSC lysine N-methyltransferase family.</text>
</comment>
<keyword evidence="3" id="KW-0808">Transferase</keyword>
<reference evidence="7" key="2">
    <citation type="submission" date="2025-09" db="UniProtKB">
        <authorList>
            <consortium name="Ensembl"/>
        </authorList>
    </citation>
    <scope>IDENTIFICATION</scope>
</reference>
<keyword evidence="2" id="KW-0489">Methyltransferase</keyword>
<feature type="region of interest" description="Disordered" evidence="5">
    <location>
        <begin position="13"/>
        <end position="88"/>
    </location>
</feature>
<evidence type="ECO:0000313" key="7">
    <source>
        <dbReference type="Ensembl" id="ENSABRP00000025253.1"/>
    </source>
</evidence>
<evidence type="ECO:0000256" key="6">
    <source>
        <dbReference type="SAM" id="Phobius"/>
    </source>
</evidence>
<gene>
    <name evidence="7" type="primary">ATPSCKMT</name>
</gene>
<feature type="compositionally biased region" description="Low complexity" evidence="5">
    <location>
        <begin position="21"/>
        <end position="37"/>
    </location>
</feature>
<evidence type="ECO:0000256" key="3">
    <source>
        <dbReference type="ARBA" id="ARBA00022679"/>
    </source>
</evidence>
<keyword evidence="6" id="KW-0812">Transmembrane</keyword>
<dbReference type="GO" id="GO:0016279">
    <property type="term" value="F:protein-lysine N-methyltransferase activity"/>
    <property type="evidence" value="ECO:0007669"/>
    <property type="project" value="InterPro"/>
</dbReference>
<keyword evidence="4" id="KW-0949">S-adenosyl-L-methionine</keyword>
<evidence type="ECO:0000256" key="2">
    <source>
        <dbReference type="ARBA" id="ARBA00022603"/>
    </source>
</evidence>
<evidence type="ECO:0000256" key="5">
    <source>
        <dbReference type="SAM" id="MobiDB-lite"/>
    </source>
</evidence>
<dbReference type="AlphaFoldDB" id="A0A8B9CU71"/>
<dbReference type="PANTHER" id="PTHR13610:SF8">
    <property type="entry name" value="ATP SYNTHASE SUBUNIT C LYSINE N-METHYLTRANSFERASE"/>
    <property type="match status" value="1"/>
</dbReference>
<dbReference type="Gene3D" id="3.40.50.150">
    <property type="entry name" value="Vaccinia Virus protein VP39"/>
    <property type="match status" value="1"/>
</dbReference>
<dbReference type="GO" id="GO:1905706">
    <property type="term" value="P:regulation of mitochondrial ATP synthesis coupled proton transport"/>
    <property type="evidence" value="ECO:0007669"/>
    <property type="project" value="TreeGrafter"/>
</dbReference>
<reference evidence="7" key="1">
    <citation type="submission" date="2025-08" db="UniProtKB">
        <authorList>
            <consortium name="Ensembl"/>
        </authorList>
    </citation>
    <scope>IDENTIFICATION</scope>
</reference>
<feature type="transmembrane region" description="Helical" evidence="6">
    <location>
        <begin position="193"/>
        <end position="217"/>
    </location>
</feature>
<feature type="region of interest" description="Disordered" evidence="5">
    <location>
        <begin position="114"/>
        <end position="185"/>
    </location>
</feature>
<dbReference type="Ensembl" id="ENSABRT00000035383.1">
    <property type="protein sequence ID" value="ENSABRP00000025253.1"/>
    <property type="gene ID" value="ENSABRG00000021187.1"/>
</dbReference>
<evidence type="ECO:0000256" key="1">
    <source>
        <dbReference type="ARBA" id="ARBA00010633"/>
    </source>
</evidence>
<dbReference type="GO" id="GO:0032259">
    <property type="term" value="P:methylation"/>
    <property type="evidence" value="ECO:0007669"/>
    <property type="project" value="UniProtKB-KW"/>
</dbReference>
<dbReference type="InterPro" id="IPR029063">
    <property type="entry name" value="SAM-dependent_MTases_sf"/>
</dbReference>
<feature type="compositionally biased region" description="Basic and acidic residues" evidence="5">
    <location>
        <begin position="130"/>
        <end position="148"/>
    </location>
</feature>
<evidence type="ECO:0000256" key="4">
    <source>
        <dbReference type="ARBA" id="ARBA00022691"/>
    </source>
</evidence>
<dbReference type="GO" id="GO:0005739">
    <property type="term" value="C:mitochondrion"/>
    <property type="evidence" value="ECO:0007669"/>
    <property type="project" value="TreeGrafter"/>
</dbReference>